<sequence length="413" mass="43089">MRTLLASSIGLCAVTAATALLAPAAVSASPATTVAAAEDQLPGGTQSLPLNPLATDRAPGAGMGLKPRDVRPFSLVGVIWDDPAAHLQARAQVRTRERDSGDWTGWQDLHGHTEDAPDPGSAEGSGPGARGATAPLWVGESDAVQVRVLPGDPTDKARPALPKGLRVELVSPGAEPGDRAGGAGQAAVRAPGPAELPALSKAETEKMAGRPFIGPRPRITTRSGWGAKQLLIKKHLHYTSTVKAAFVHHTVTGNGYSCSQSPAVMRSIYRYHVKSQGWDDFGYNFAVDKCGRIFEGRSGGVTRAVQGAHTYGFNQNSMGVAVIGTYDSASVPKAAENAVARLTAWKLGLFGRNPAGKVTLTSGGGNKYPKGRKVTMSVISGHRDGFVTECPGGRLYARLGAARTSSAHLQGRR</sequence>
<dbReference type="SMART" id="SM00701">
    <property type="entry name" value="PGRP"/>
    <property type="match status" value="1"/>
</dbReference>
<dbReference type="RefSeq" id="WP_165242288.1">
    <property type="nucleotide sequence ID" value="NZ_JAAKZV010000201.1"/>
</dbReference>
<gene>
    <name evidence="5" type="ORF">G5C51_31365</name>
</gene>
<feature type="region of interest" description="Disordered" evidence="2">
    <location>
        <begin position="42"/>
        <end position="66"/>
    </location>
</feature>
<organism evidence="5 6">
    <name type="scientific">Streptomyces coryli</name>
    <dbReference type="NCBI Taxonomy" id="1128680"/>
    <lineage>
        <taxon>Bacteria</taxon>
        <taxon>Bacillati</taxon>
        <taxon>Actinomycetota</taxon>
        <taxon>Actinomycetes</taxon>
        <taxon>Kitasatosporales</taxon>
        <taxon>Streptomycetaceae</taxon>
        <taxon>Streptomyces</taxon>
    </lineage>
</organism>
<proteinExistence type="inferred from homology"/>
<dbReference type="PANTHER" id="PTHR11022:SF41">
    <property type="entry name" value="PEPTIDOGLYCAN-RECOGNITION PROTEIN LC-RELATED"/>
    <property type="match status" value="1"/>
</dbReference>
<dbReference type="GO" id="GO:0008745">
    <property type="term" value="F:N-acetylmuramoyl-L-alanine amidase activity"/>
    <property type="evidence" value="ECO:0007669"/>
    <property type="project" value="InterPro"/>
</dbReference>
<evidence type="ECO:0000313" key="5">
    <source>
        <dbReference type="EMBL" id="NGN68386.1"/>
    </source>
</evidence>
<dbReference type="InterPro" id="IPR002502">
    <property type="entry name" value="Amidase_domain"/>
</dbReference>
<name>A0A6G4U9M1_9ACTN</name>
<evidence type="ECO:0000256" key="3">
    <source>
        <dbReference type="SAM" id="SignalP"/>
    </source>
</evidence>
<dbReference type="InterPro" id="IPR015510">
    <property type="entry name" value="PGRP"/>
</dbReference>
<keyword evidence="6" id="KW-1185">Reference proteome</keyword>
<dbReference type="Proteomes" id="UP000481583">
    <property type="component" value="Unassembled WGS sequence"/>
</dbReference>
<evidence type="ECO:0000313" key="6">
    <source>
        <dbReference type="Proteomes" id="UP000481583"/>
    </source>
</evidence>
<dbReference type="Pfam" id="PF01510">
    <property type="entry name" value="Amidase_2"/>
    <property type="match status" value="1"/>
</dbReference>
<comment type="caution">
    <text evidence="5">The sequence shown here is derived from an EMBL/GenBank/DDBJ whole genome shotgun (WGS) entry which is preliminary data.</text>
</comment>
<feature type="chain" id="PRO_5039299227" evidence="3">
    <location>
        <begin position="29"/>
        <end position="413"/>
    </location>
</feature>
<dbReference type="GO" id="GO:0008270">
    <property type="term" value="F:zinc ion binding"/>
    <property type="evidence" value="ECO:0007669"/>
    <property type="project" value="InterPro"/>
</dbReference>
<feature type="domain" description="Peptidoglycan recognition protein family" evidence="4">
    <location>
        <begin position="217"/>
        <end position="365"/>
    </location>
</feature>
<reference evidence="5 6" key="1">
    <citation type="submission" date="2020-02" db="EMBL/GenBank/DDBJ databases">
        <title>Whole-genome analyses of novel actinobacteria.</title>
        <authorList>
            <person name="Sahin N."/>
        </authorList>
    </citation>
    <scope>NUCLEOTIDE SEQUENCE [LARGE SCALE GENOMIC DNA]</scope>
    <source>
        <strain evidence="5 6">A7024</strain>
    </source>
</reference>
<keyword evidence="3" id="KW-0732">Signal</keyword>
<protein>
    <submittedName>
        <fullName evidence="5">N-acetylmuramoyl-L-alanine amidase</fullName>
    </submittedName>
</protein>
<evidence type="ECO:0000256" key="2">
    <source>
        <dbReference type="SAM" id="MobiDB-lite"/>
    </source>
</evidence>
<dbReference type="PANTHER" id="PTHR11022">
    <property type="entry name" value="PEPTIDOGLYCAN RECOGNITION PROTEIN"/>
    <property type="match status" value="1"/>
</dbReference>
<feature type="region of interest" description="Disordered" evidence="2">
    <location>
        <begin position="91"/>
        <end position="134"/>
    </location>
</feature>
<evidence type="ECO:0000256" key="1">
    <source>
        <dbReference type="ARBA" id="ARBA00007553"/>
    </source>
</evidence>
<comment type="similarity">
    <text evidence="1">Belongs to the N-acetylmuramoyl-L-alanine amidase 2 family.</text>
</comment>
<feature type="region of interest" description="Disordered" evidence="2">
    <location>
        <begin position="171"/>
        <end position="190"/>
    </location>
</feature>
<dbReference type="GO" id="GO:0009253">
    <property type="term" value="P:peptidoglycan catabolic process"/>
    <property type="evidence" value="ECO:0007669"/>
    <property type="project" value="InterPro"/>
</dbReference>
<dbReference type="SUPFAM" id="SSF55846">
    <property type="entry name" value="N-acetylmuramoyl-L-alanine amidase-like"/>
    <property type="match status" value="1"/>
</dbReference>
<dbReference type="CDD" id="cd06583">
    <property type="entry name" value="PGRP"/>
    <property type="match status" value="1"/>
</dbReference>
<accession>A0A6G4U9M1</accession>
<dbReference type="InterPro" id="IPR006619">
    <property type="entry name" value="PGRP_domain_met/bac"/>
</dbReference>
<evidence type="ECO:0000259" key="4">
    <source>
        <dbReference type="SMART" id="SM00701"/>
    </source>
</evidence>
<dbReference type="AlphaFoldDB" id="A0A6G4U9M1"/>
<dbReference type="InterPro" id="IPR036505">
    <property type="entry name" value="Amidase/PGRP_sf"/>
</dbReference>
<dbReference type="Gene3D" id="3.40.80.10">
    <property type="entry name" value="Peptidoglycan recognition protein-like"/>
    <property type="match status" value="1"/>
</dbReference>
<dbReference type="EMBL" id="JAAKZV010000201">
    <property type="protein sequence ID" value="NGN68386.1"/>
    <property type="molecule type" value="Genomic_DNA"/>
</dbReference>
<feature type="signal peptide" evidence="3">
    <location>
        <begin position="1"/>
        <end position="28"/>
    </location>
</feature>